<dbReference type="Proteomes" id="UP001422074">
    <property type="component" value="Unassembled WGS sequence"/>
</dbReference>
<organism evidence="3 4">
    <name type="scientific">Sinomonas halotolerans</name>
    <dbReference type="NCBI Taxonomy" id="1644133"/>
    <lineage>
        <taxon>Bacteria</taxon>
        <taxon>Bacillati</taxon>
        <taxon>Actinomycetota</taxon>
        <taxon>Actinomycetes</taxon>
        <taxon>Micrococcales</taxon>
        <taxon>Micrococcaceae</taxon>
        <taxon>Sinomonas</taxon>
    </lineage>
</organism>
<accession>A0ABU9WYQ9</accession>
<proteinExistence type="predicted"/>
<reference evidence="3 4" key="1">
    <citation type="submission" date="2024-05" db="EMBL/GenBank/DDBJ databases">
        <title>Sinomonas sp. nov., isolated from a waste landfill.</title>
        <authorList>
            <person name="Zhao Y."/>
        </authorList>
    </citation>
    <scope>NUCLEOTIDE SEQUENCE [LARGE SCALE GENOMIC DNA]</scope>
    <source>
        <strain evidence="3 4">CCTCC AB2014300</strain>
    </source>
</reference>
<dbReference type="InterPro" id="IPR053716">
    <property type="entry name" value="Flag_assembly_chemotaxis_eff"/>
</dbReference>
<keyword evidence="4" id="KW-1185">Reference proteome</keyword>
<gene>
    <name evidence="3" type="ORF">ABCQ75_07260</name>
</gene>
<evidence type="ECO:0000313" key="3">
    <source>
        <dbReference type="EMBL" id="MEN2744336.1"/>
    </source>
</evidence>
<dbReference type="Gene3D" id="1.10.287.1700">
    <property type="match status" value="1"/>
</dbReference>
<dbReference type="RefSeq" id="WP_345884290.1">
    <property type="nucleotide sequence ID" value="NZ_JBDFRB010000005.1"/>
</dbReference>
<feature type="compositionally biased region" description="Basic and acidic residues" evidence="2">
    <location>
        <begin position="39"/>
        <end position="48"/>
    </location>
</feature>
<feature type="coiled-coil region" evidence="1">
    <location>
        <begin position="96"/>
        <end position="123"/>
    </location>
</feature>
<name>A0ABU9WYQ9_9MICC</name>
<comment type="caution">
    <text evidence="3">The sequence shown here is derived from an EMBL/GenBank/DDBJ whole genome shotgun (WGS) entry which is preliminary data.</text>
</comment>
<evidence type="ECO:0000256" key="1">
    <source>
        <dbReference type="SAM" id="Coils"/>
    </source>
</evidence>
<sequence>MSPLFRLEGLLRIRQAQRDETAGRLAGARATLGDARAQLEARRAEDGRGGLGRATGTAAPEDTDDGAALTAAAALRAVAAARGAQSRLLADLAGLVAQREAEAESLAAEYEAAALEAARLERLEERHRTAAKAAELGAEQTALDDIAGGRPARREGRHA</sequence>
<evidence type="ECO:0000256" key="2">
    <source>
        <dbReference type="SAM" id="MobiDB-lite"/>
    </source>
</evidence>
<evidence type="ECO:0008006" key="5">
    <source>
        <dbReference type="Google" id="ProtNLM"/>
    </source>
</evidence>
<feature type="region of interest" description="Disordered" evidence="2">
    <location>
        <begin position="39"/>
        <end position="63"/>
    </location>
</feature>
<keyword evidence="1" id="KW-0175">Coiled coil</keyword>
<protein>
    <recommendedName>
        <fullName evidence="5">Flagellar FliJ protein</fullName>
    </recommendedName>
</protein>
<evidence type="ECO:0000313" key="4">
    <source>
        <dbReference type="Proteomes" id="UP001422074"/>
    </source>
</evidence>
<dbReference type="EMBL" id="JBDFRB010000005">
    <property type="protein sequence ID" value="MEN2744336.1"/>
    <property type="molecule type" value="Genomic_DNA"/>
</dbReference>